<dbReference type="SUPFAM" id="SSF56112">
    <property type="entry name" value="Protein kinase-like (PK-like)"/>
    <property type="match status" value="1"/>
</dbReference>
<evidence type="ECO:0000313" key="11">
    <source>
        <dbReference type="Proteomes" id="UP001634007"/>
    </source>
</evidence>
<dbReference type="Proteomes" id="UP001634007">
    <property type="component" value="Unassembled WGS sequence"/>
</dbReference>
<dbReference type="InterPro" id="IPR011009">
    <property type="entry name" value="Kinase-like_dom_sf"/>
</dbReference>
<dbReference type="FunFam" id="3.30.200.20:FF:000432">
    <property type="entry name" value="LRR receptor-like serine/threonine-protein kinase EFR"/>
    <property type="match status" value="1"/>
</dbReference>
<evidence type="ECO:0000256" key="3">
    <source>
        <dbReference type="ARBA" id="ARBA00022692"/>
    </source>
</evidence>
<comment type="subcellular location">
    <subcellularLocation>
        <location evidence="1">Membrane</location>
    </subcellularLocation>
</comment>
<dbReference type="Pfam" id="PF07714">
    <property type="entry name" value="PK_Tyr_Ser-Thr"/>
    <property type="match status" value="2"/>
</dbReference>
<name>A0ABD3L1J8_EUCGL</name>
<protein>
    <recommendedName>
        <fullName evidence="9">Protein kinase domain-containing protein</fullName>
    </recommendedName>
</protein>
<dbReference type="InterPro" id="IPR000719">
    <property type="entry name" value="Prot_kinase_dom"/>
</dbReference>
<dbReference type="PROSITE" id="PS00107">
    <property type="entry name" value="PROTEIN_KINASE_ATP"/>
    <property type="match status" value="1"/>
</dbReference>
<evidence type="ECO:0000256" key="7">
    <source>
        <dbReference type="PROSITE-ProRule" id="PRU10141"/>
    </source>
</evidence>
<dbReference type="InterPro" id="IPR017441">
    <property type="entry name" value="Protein_kinase_ATP_BS"/>
</dbReference>
<accession>A0ABD3L1J8</accession>
<evidence type="ECO:0000256" key="4">
    <source>
        <dbReference type="ARBA" id="ARBA00022737"/>
    </source>
</evidence>
<feature type="domain" description="Protein kinase" evidence="9">
    <location>
        <begin position="105"/>
        <end position="371"/>
    </location>
</feature>
<keyword evidence="5 8" id="KW-1133">Transmembrane helix</keyword>
<proteinExistence type="predicted"/>
<feature type="binding site" evidence="7">
    <location>
        <position position="134"/>
    </location>
    <ligand>
        <name>ATP</name>
        <dbReference type="ChEBI" id="CHEBI:30616"/>
    </ligand>
</feature>
<organism evidence="10 11">
    <name type="scientific">Eucalyptus globulus</name>
    <name type="common">Tasmanian blue gum</name>
    <dbReference type="NCBI Taxonomy" id="34317"/>
    <lineage>
        <taxon>Eukaryota</taxon>
        <taxon>Viridiplantae</taxon>
        <taxon>Streptophyta</taxon>
        <taxon>Embryophyta</taxon>
        <taxon>Tracheophyta</taxon>
        <taxon>Spermatophyta</taxon>
        <taxon>Magnoliopsida</taxon>
        <taxon>eudicotyledons</taxon>
        <taxon>Gunneridae</taxon>
        <taxon>Pentapetalae</taxon>
        <taxon>rosids</taxon>
        <taxon>malvids</taxon>
        <taxon>Myrtales</taxon>
        <taxon>Myrtaceae</taxon>
        <taxon>Myrtoideae</taxon>
        <taxon>Eucalypteae</taxon>
        <taxon>Eucalyptus</taxon>
    </lineage>
</organism>
<keyword evidence="2" id="KW-0433">Leucine-rich repeat</keyword>
<evidence type="ECO:0000256" key="6">
    <source>
        <dbReference type="ARBA" id="ARBA00023136"/>
    </source>
</evidence>
<keyword evidence="11" id="KW-1185">Reference proteome</keyword>
<keyword evidence="7" id="KW-0547">Nucleotide-binding</keyword>
<dbReference type="EMBL" id="JBJKBG010000003">
    <property type="protein sequence ID" value="KAL3745804.1"/>
    <property type="molecule type" value="Genomic_DNA"/>
</dbReference>
<dbReference type="PANTHER" id="PTHR27008">
    <property type="entry name" value="OS04G0122200 PROTEIN"/>
    <property type="match status" value="1"/>
</dbReference>
<keyword evidence="4" id="KW-0677">Repeat</keyword>
<sequence>MLPTERVFKNASVTFVIGNNKICGGILEFRLPKCIFRHSKRERVVHELKLVLSITFGLLGVVLVLVCACICWLKKKKTKEPTSSSIADTWKNLSYGTLLKATDGFSSTNLIGVGSFGYVYKGMLQENGTNAVVKVLNLTHHGALKSFKAECEALKNIKHQNLLKVLTVCSGTDYAGNDFKALVYEFMVNGSLQEWLHPSPMPADANGPSKNLNVEMVGHIGDFGLAKILLESTSYTSTNISSAGLRGTIGYAAPEYGMGSVVSIEGDVYSYGILLLEMFIGFRRTAEIFKENLNLHSFVEEALLGRILEITDPILVREVESHASKSKKSTLQDCLLMVYQIGIACLVGVPGERTSIIDAAAQLCSIRDKLYAAGLQG</sequence>
<evidence type="ECO:0000313" key="10">
    <source>
        <dbReference type="EMBL" id="KAL3745804.1"/>
    </source>
</evidence>
<dbReference type="PANTHER" id="PTHR27008:SF610">
    <property type="entry name" value="SERINE-THREONINE_TYROSINE-PROTEIN KINASE CATALYTIC DOMAIN-CONTAINING PROTEIN"/>
    <property type="match status" value="1"/>
</dbReference>
<comment type="caution">
    <text evidence="10">The sequence shown here is derived from an EMBL/GenBank/DDBJ whole genome shotgun (WGS) entry which is preliminary data.</text>
</comment>
<dbReference type="Gene3D" id="1.10.510.10">
    <property type="entry name" value="Transferase(Phosphotransferase) domain 1"/>
    <property type="match status" value="1"/>
</dbReference>
<dbReference type="InterPro" id="IPR001245">
    <property type="entry name" value="Ser-Thr/Tyr_kinase_cat_dom"/>
</dbReference>
<keyword evidence="6 8" id="KW-0472">Membrane</keyword>
<dbReference type="Gene3D" id="3.30.200.20">
    <property type="entry name" value="Phosphorylase Kinase, domain 1"/>
    <property type="match status" value="1"/>
</dbReference>
<dbReference type="AlphaFoldDB" id="A0ABD3L1J8"/>
<evidence type="ECO:0000259" key="9">
    <source>
        <dbReference type="PROSITE" id="PS50011"/>
    </source>
</evidence>
<feature type="transmembrane region" description="Helical" evidence="8">
    <location>
        <begin position="50"/>
        <end position="73"/>
    </location>
</feature>
<dbReference type="GO" id="GO:0005524">
    <property type="term" value="F:ATP binding"/>
    <property type="evidence" value="ECO:0007669"/>
    <property type="project" value="UniProtKB-UniRule"/>
</dbReference>
<gene>
    <name evidence="10" type="ORF">ACJRO7_014850</name>
</gene>
<keyword evidence="3 8" id="KW-0812">Transmembrane</keyword>
<dbReference type="InterPro" id="IPR051809">
    <property type="entry name" value="Plant_receptor-like_S/T_kinase"/>
</dbReference>
<reference evidence="10 11" key="1">
    <citation type="submission" date="2024-11" db="EMBL/GenBank/DDBJ databases">
        <title>Chromosome-level genome assembly of Eucalyptus globulus Labill. provides insights into its genome evolution.</title>
        <authorList>
            <person name="Li X."/>
        </authorList>
    </citation>
    <scope>NUCLEOTIDE SEQUENCE [LARGE SCALE GENOMIC DNA]</scope>
    <source>
        <strain evidence="10">CL2024</strain>
        <tissue evidence="10">Fresh tender leaves</tissue>
    </source>
</reference>
<dbReference type="PROSITE" id="PS50011">
    <property type="entry name" value="PROTEIN_KINASE_DOM"/>
    <property type="match status" value="1"/>
</dbReference>
<evidence type="ECO:0000256" key="2">
    <source>
        <dbReference type="ARBA" id="ARBA00022614"/>
    </source>
</evidence>
<evidence type="ECO:0000256" key="1">
    <source>
        <dbReference type="ARBA" id="ARBA00004370"/>
    </source>
</evidence>
<evidence type="ECO:0000256" key="5">
    <source>
        <dbReference type="ARBA" id="ARBA00022989"/>
    </source>
</evidence>
<dbReference type="GO" id="GO:0016020">
    <property type="term" value="C:membrane"/>
    <property type="evidence" value="ECO:0007669"/>
    <property type="project" value="UniProtKB-SubCell"/>
</dbReference>
<evidence type="ECO:0000256" key="8">
    <source>
        <dbReference type="SAM" id="Phobius"/>
    </source>
</evidence>
<keyword evidence="7" id="KW-0067">ATP-binding</keyword>